<protein>
    <recommendedName>
        <fullName evidence="2">Doubled CXXCH motif domain-containing protein</fullName>
    </recommendedName>
</protein>
<dbReference type="Pfam" id="PF09699">
    <property type="entry name" value="Paired_CXXCH_1"/>
    <property type="match status" value="1"/>
</dbReference>
<evidence type="ECO:0000259" key="2">
    <source>
        <dbReference type="Pfam" id="PF09699"/>
    </source>
</evidence>
<accession>A0A7V5P1H6</accession>
<feature type="domain" description="Doubled CXXCH motif" evidence="2">
    <location>
        <begin position="261"/>
        <end position="292"/>
    </location>
</feature>
<proteinExistence type="predicted"/>
<evidence type="ECO:0000313" key="3">
    <source>
        <dbReference type="EMBL" id="HHI98142.1"/>
    </source>
</evidence>
<evidence type="ECO:0000256" key="1">
    <source>
        <dbReference type="ARBA" id="ARBA00022729"/>
    </source>
</evidence>
<keyword evidence="1" id="KW-0732">Signal</keyword>
<dbReference type="AlphaFoldDB" id="A0A7V5P1H6"/>
<dbReference type="InterPro" id="IPR010177">
    <property type="entry name" value="Paired_CXXCH_1"/>
</dbReference>
<sequence>MVLFLGLLIFWVLIAGGVEAKILSPAHQDIPCSTCHYLQGKPALKTKSPKLCLPCHPESNLHPTEVPLLPQMRGPVVSILPFDEGKRVVCITCHYIHPEDVIQKKPFLLRGESGDTEGPLSNLCLFCHFYDGLDTHNPHVKRRKCVYCHMAPPEKAVESRKIRNFLGRHACEPCHNAASTYPADFKRCVTEFNPFKDPEVAKMRKSLGIYRSRLICSDCHNVHGVFDPQGPPAQRFLLRLDYLAAASRSRSINPHWTGVFCLACHQKRPEKGKKYLLFPDINKVCQRCHDNKFAKADIHPVGVKPSPYVHIPPDFPLQDGKLTCETCHVASLQICYPGQKISREKSNINFLRVPNLKREEFCLLCHRIDYYRRLNPHKDQIVNGKINKKACLFCHSSVPDVQEMGSKRVRFVVDNPNKICLICHPGMDKGHPAGVNHLRRPSGKILQAIKTSVKRIGIELPLYNGKIICATCHNPHQPGVLKVPAASKGAGKPERLRLRTDKSICIACHVDKQ</sequence>
<dbReference type="EMBL" id="DROK01000293">
    <property type="protein sequence ID" value="HHI98142.1"/>
    <property type="molecule type" value="Genomic_DNA"/>
</dbReference>
<dbReference type="Proteomes" id="UP000886101">
    <property type="component" value="Unassembled WGS sequence"/>
</dbReference>
<dbReference type="InterPro" id="IPR036280">
    <property type="entry name" value="Multihaem_cyt_sf"/>
</dbReference>
<name>A0A7V5P1H6_9BACT</name>
<comment type="caution">
    <text evidence="3">The sequence shown here is derived from an EMBL/GenBank/DDBJ whole genome shotgun (WGS) entry which is preliminary data.</text>
</comment>
<dbReference type="SUPFAM" id="SSF48695">
    <property type="entry name" value="Multiheme cytochromes"/>
    <property type="match status" value="2"/>
</dbReference>
<gene>
    <name evidence="3" type="ORF">ENJ96_09905</name>
</gene>
<organism evidence="3">
    <name type="scientific">Thermodesulfatator atlanticus</name>
    <dbReference type="NCBI Taxonomy" id="501497"/>
    <lineage>
        <taxon>Bacteria</taxon>
        <taxon>Pseudomonadati</taxon>
        <taxon>Thermodesulfobacteriota</taxon>
        <taxon>Thermodesulfobacteria</taxon>
        <taxon>Thermodesulfobacteriales</taxon>
        <taxon>Thermodesulfatatoraceae</taxon>
        <taxon>Thermodesulfatator</taxon>
    </lineage>
</organism>
<dbReference type="PANTHER" id="PTHR35038:SF8">
    <property type="entry name" value="C-TYPE POLYHEME CYTOCHROME OMCC"/>
    <property type="match status" value="1"/>
</dbReference>
<dbReference type="InterPro" id="IPR051829">
    <property type="entry name" value="Multiheme_Cytochr_ET"/>
</dbReference>
<reference evidence="3" key="1">
    <citation type="journal article" date="2020" name="mSystems">
        <title>Genome- and Community-Level Interaction Insights into Carbon Utilization and Element Cycling Functions of Hydrothermarchaeota in Hydrothermal Sediment.</title>
        <authorList>
            <person name="Zhou Z."/>
            <person name="Liu Y."/>
            <person name="Xu W."/>
            <person name="Pan J."/>
            <person name="Luo Z.H."/>
            <person name="Li M."/>
        </authorList>
    </citation>
    <scope>NUCLEOTIDE SEQUENCE [LARGE SCALE GENOMIC DNA]</scope>
    <source>
        <strain evidence="3">HyVt-533</strain>
    </source>
</reference>
<dbReference type="PANTHER" id="PTHR35038">
    <property type="entry name" value="DISSIMILATORY SULFITE REDUCTASE SIRA"/>
    <property type="match status" value="1"/>
</dbReference>
<dbReference type="Gene3D" id="1.10.1130.10">
    <property type="entry name" value="Flavocytochrome C3, Chain A"/>
    <property type="match status" value="1"/>
</dbReference>